<evidence type="ECO:0000313" key="2">
    <source>
        <dbReference type="Proteomes" id="UP000177232"/>
    </source>
</evidence>
<dbReference type="Proteomes" id="UP000177232">
    <property type="component" value="Unassembled WGS sequence"/>
</dbReference>
<protein>
    <submittedName>
        <fullName evidence="1">Uncharacterized protein</fullName>
    </submittedName>
</protein>
<sequence length="138" mass="14427">MNYMRPWLAAAIIALVIVVGFIVSVPHTRVDLPRPPFSSASPPSAPPVTLRDSFKKGVHTITGSVEVSTACTTVSATATLERGAAEPERIQVALAIPTDTSVCLRLPTRVSFETVITAPAELPITVTINGSSATTTSS</sequence>
<dbReference type="AlphaFoldDB" id="A0A1F6DT52"/>
<organism evidence="1 2">
    <name type="scientific">Candidatus Kaiserbacteria bacterium RIFCSPHIGHO2_02_FULL_55_17</name>
    <dbReference type="NCBI Taxonomy" id="1798496"/>
    <lineage>
        <taxon>Bacteria</taxon>
        <taxon>Candidatus Kaiseribacteriota</taxon>
    </lineage>
</organism>
<dbReference type="STRING" id="1798496.A3C94_02820"/>
<proteinExistence type="predicted"/>
<name>A0A1F6DT52_9BACT</name>
<accession>A0A1F6DT52</accession>
<gene>
    <name evidence="1" type="ORF">A3C94_02820</name>
</gene>
<reference evidence="1 2" key="1">
    <citation type="journal article" date="2016" name="Nat. Commun.">
        <title>Thousands of microbial genomes shed light on interconnected biogeochemical processes in an aquifer system.</title>
        <authorList>
            <person name="Anantharaman K."/>
            <person name="Brown C.T."/>
            <person name="Hug L.A."/>
            <person name="Sharon I."/>
            <person name="Castelle C.J."/>
            <person name="Probst A.J."/>
            <person name="Thomas B.C."/>
            <person name="Singh A."/>
            <person name="Wilkins M.J."/>
            <person name="Karaoz U."/>
            <person name="Brodie E.L."/>
            <person name="Williams K.H."/>
            <person name="Hubbard S.S."/>
            <person name="Banfield J.F."/>
        </authorList>
    </citation>
    <scope>NUCLEOTIDE SEQUENCE [LARGE SCALE GENOMIC DNA]</scope>
</reference>
<dbReference type="EMBL" id="MFLJ01000018">
    <property type="protein sequence ID" value="OGG64556.1"/>
    <property type="molecule type" value="Genomic_DNA"/>
</dbReference>
<evidence type="ECO:0000313" key="1">
    <source>
        <dbReference type="EMBL" id="OGG64556.1"/>
    </source>
</evidence>
<comment type="caution">
    <text evidence="1">The sequence shown here is derived from an EMBL/GenBank/DDBJ whole genome shotgun (WGS) entry which is preliminary data.</text>
</comment>